<dbReference type="EMBL" id="JBDKXB010000043">
    <property type="protein sequence ID" value="MEY6434126.1"/>
    <property type="molecule type" value="Genomic_DNA"/>
</dbReference>
<keyword evidence="1" id="KW-0812">Transmembrane</keyword>
<sequence>MALNMSRWLRPDKDMALRLPVASRTGAAVLGGYALAHTLPLAVTAAMGMPAAEAVLAAIQLSFVVYAGAVLWAFAARSVLIAWFGLLLPATLAGLVAWGLG</sequence>
<proteinExistence type="predicted"/>
<feature type="transmembrane region" description="Helical" evidence="1">
    <location>
        <begin position="21"/>
        <end position="42"/>
    </location>
</feature>
<keyword evidence="3" id="KW-1185">Reference proteome</keyword>
<keyword evidence="1" id="KW-1133">Transmembrane helix</keyword>
<gene>
    <name evidence="2" type="ORF">ABC977_17120</name>
</gene>
<evidence type="ECO:0000313" key="3">
    <source>
        <dbReference type="Proteomes" id="UP001564408"/>
    </source>
</evidence>
<evidence type="ECO:0000313" key="2">
    <source>
        <dbReference type="EMBL" id="MEY6434126.1"/>
    </source>
</evidence>
<organism evidence="2 3">
    <name type="scientific">Thioalkalicoccus limnaeus</name>
    <dbReference type="NCBI Taxonomy" id="120681"/>
    <lineage>
        <taxon>Bacteria</taxon>
        <taxon>Pseudomonadati</taxon>
        <taxon>Pseudomonadota</taxon>
        <taxon>Gammaproteobacteria</taxon>
        <taxon>Chromatiales</taxon>
        <taxon>Chromatiaceae</taxon>
        <taxon>Thioalkalicoccus</taxon>
    </lineage>
</organism>
<name>A0ABV4BHZ2_9GAMM</name>
<dbReference type="RefSeq" id="WP_369668508.1">
    <property type="nucleotide sequence ID" value="NZ_JBDKXB010000043.1"/>
</dbReference>
<accession>A0ABV4BHZ2</accession>
<feature type="transmembrane region" description="Helical" evidence="1">
    <location>
        <begin position="81"/>
        <end position="100"/>
    </location>
</feature>
<comment type="caution">
    <text evidence="2">The sequence shown here is derived from an EMBL/GenBank/DDBJ whole genome shotgun (WGS) entry which is preliminary data.</text>
</comment>
<protein>
    <recommendedName>
        <fullName evidence="4">Iron transporter</fullName>
    </recommendedName>
</protein>
<reference evidence="2 3" key="1">
    <citation type="submission" date="2024-05" db="EMBL/GenBank/DDBJ databases">
        <title>Genome Sequence and Characterization of the New Strain Purple Sulfur Bacterium of Genus Thioalkalicoccus.</title>
        <authorList>
            <person name="Bryantseva I.A."/>
            <person name="Kyndt J.A."/>
            <person name="Imhoff J.F."/>
        </authorList>
    </citation>
    <scope>NUCLEOTIDE SEQUENCE [LARGE SCALE GENOMIC DNA]</scope>
    <source>
        <strain evidence="2 3">Um2</strain>
    </source>
</reference>
<keyword evidence="1" id="KW-0472">Membrane</keyword>
<dbReference type="Proteomes" id="UP001564408">
    <property type="component" value="Unassembled WGS sequence"/>
</dbReference>
<evidence type="ECO:0000256" key="1">
    <source>
        <dbReference type="SAM" id="Phobius"/>
    </source>
</evidence>
<evidence type="ECO:0008006" key="4">
    <source>
        <dbReference type="Google" id="ProtNLM"/>
    </source>
</evidence>
<feature type="transmembrane region" description="Helical" evidence="1">
    <location>
        <begin position="54"/>
        <end position="74"/>
    </location>
</feature>